<dbReference type="SUPFAM" id="SSF53448">
    <property type="entry name" value="Nucleotide-diphospho-sugar transferases"/>
    <property type="match status" value="1"/>
</dbReference>
<dbReference type="RefSeq" id="WP_377129500.1">
    <property type="nucleotide sequence ID" value="NZ_JBHUON010000021.1"/>
</dbReference>
<dbReference type="InterPro" id="IPR029044">
    <property type="entry name" value="Nucleotide-diphossugar_trans"/>
</dbReference>
<keyword evidence="2" id="KW-0328">Glycosyltransferase</keyword>
<accession>A0ABW5XSN8</accession>
<name>A0ABW5XSN8_9SPHI</name>
<keyword evidence="2" id="KW-0808">Transferase</keyword>
<sequence>MTTKVLKIAALACSYNRIEKTKVFLKSLTTQNIPDGYSLDIHLLDDQSPDGTATFVRENYPNVDLIEGSGSLFWAGGMHMLWDRVQQQADYDFYLLLNDDVKLFDNAIARLIEAYRKAEHNGNILLGSVKSLDLKKITYGGRVLLNGYNGDSVMLEPDDNELLECHLGNANILLVDKLTVDRIGILSNRYTHSFADYDYTLRAIRKGSKVWIAPGYYGSCDYDHGRPWMSSDRPLKDRIAYMKSPKGLESDSYLKYIKEFFPLNYPSAFAKLWLKTLFPFVYDRFKK</sequence>
<dbReference type="InterPro" id="IPR001173">
    <property type="entry name" value="Glyco_trans_2-like"/>
</dbReference>
<dbReference type="EC" id="2.4.-.-" evidence="2"/>
<organism evidence="2 3">
    <name type="scientific">Mucilaginibacter antarcticus</name>
    <dbReference type="NCBI Taxonomy" id="1855725"/>
    <lineage>
        <taxon>Bacteria</taxon>
        <taxon>Pseudomonadati</taxon>
        <taxon>Bacteroidota</taxon>
        <taxon>Sphingobacteriia</taxon>
        <taxon>Sphingobacteriales</taxon>
        <taxon>Sphingobacteriaceae</taxon>
        <taxon>Mucilaginibacter</taxon>
    </lineage>
</organism>
<evidence type="ECO:0000313" key="2">
    <source>
        <dbReference type="EMBL" id="MFD2866134.1"/>
    </source>
</evidence>
<comment type="caution">
    <text evidence="2">The sequence shown here is derived from an EMBL/GenBank/DDBJ whole genome shotgun (WGS) entry which is preliminary data.</text>
</comment>
<protein>
    <submittedName>
        <fullName evidence="2">Glycosyltransferase family 2 protein</fullName>
        <ecNumber evidence="2">2.4.-.-</ecNumber>
    </submittedName>
</protein>
<evidence type="ECO:0000313" key="3">
    <source>
        <dbReference type="Proteomes" id="UP001597601"/>
    </source>
</evidence>
<feature type="domain" description="Glycosyltransferase 2-like" evidence="1">
    <location>
        <begin position="13"/>
        <end position="124"/>
    </location>
</feature>
<evidence type="ECO:0000259" key="1">
    <source>
        <dbReference type="Pfam" id="PF00535"/>
    </source>
</evidence>
<dbReference type="GO" id="GO:0016757">
    <property type="term" value="F:glycosyltransferase activity"/>
    <property type="evidence" value="ECO:0007669"/>
    <property type="project" value="UniProtKB-KW"/>
</dbReference>
<dbReference type="EMBL" id="JBHUON010000021">
    <property type="protein sequence ID" value="MFD2866134.1"/>
    <property type="molecule type" value="Genomic_DNA"/>
</dbReference>
<proteinExistence type="predicted"/>
<dbReference type="Proteomes" id="UP001597601">
    <property type="component" value="Unassembled WGS sequence"/>
</dbReference>
<reference evidence="3" key="1">
    <citation type="journal article" date="2019" name="Int. J. Syst. Evol. Microbiol.">
        <title>The Global Catalogue of Microorganisms (GCM) 10K type strain sequencing project: providing services to taxonomists for standard genome sequencing and annotation.</title>
        <authorList>
            <consortium name="The Broad Institute Genomics Platform"/>
            <consortium name="The Broad Institute Genome Sequencing Center for Infectious Disease"/>
            <person name="Wu L."/>
            <person name="Ma J."/>
        </authorList>
    </citation>
    <scope>NUCLEOTIDE SEQUENCE [LARGE SCALE GENOMIC DNA]</scope>
    <source>
        <strain evidence="3">KCTC 52232</strain>
    </source>
</reference>
<dbReference type="Pfam" id="PF00535">
    <property type="entry name" value="Glycos_transf_2"/>
    <property type="match status" value="1"/>
</dbReference>
<keyword evidence="3" id="KW-1185">Reference proteome</keyword>
<gene>
    <name evidence="2" type="ORF">ACFSYC_15665</name>
</gene>
<dbReference type="Gene3D" id="3.90.550.10">
    <property type="entry name" value="Spore Coat Polysaccharide Biosynthesis Protein SpsA, Chain A"/>
    <property type="match status" value="1"/>
</dbReference>